<keyword evidence="2" id="KW-0472">Membrane</keyword>
<dbReference type="HOGENOM" id="CLU_068499_2_0_1"/>
<keyword evidence="2" id="KW-1133">Transmembrane helix</keyword>
<feature type="region of interest" description="Disordered" evidence="1">
    <location>
        <begin position="89"/>
        <end position="109"/>
    </location>
</feature>
<evidence type="ECO:0000256" key="1">
    <source>
        <dbReference type="SAM" id="MobiDB-lite"/>
    </source>
</evidence>
<dbReference type="EMBL" id="KL198017">
    <property type="protein sequence ID" value="KDQ20739.1"/>
    <property type="molecule type" value="Genomic_DNA"/>
</dbReference>
<dbReference type="FunCoup" id="A0A067MYP5">
    <property type="interactions" value="45"/>
</dbReference>
<sequence length="109" mass="12090">MSETSETQTVNESETVQPDIVSFFADILKPGSSLHPTFLLALDAVLGLLFCVFLSLFFLTKSPHMIALMVIELGLWASVKWFVAELRRSPPVSDDSTSPSAETEEKKDR</sequence>
<dbReference type="OrthoDB" id="9626941at2759"/>
<dbReference type="AlphaFoldDB" id="A0A067MYP5"/>
<name>A0A067MYP5_BOTB1</name>
<dbReference type="InterPro" id="IPR013945">
    <property type="entry name" value="Pkr1"/>
</dbReference>
<organism evidence="3 4">
    <name type="scientific">Botryobasidium botryosum (strain FD-172 SS1)</name>
    <dbReference type="NCBI Taxonomy" id="930990"/>
    <lineage>
        <taxon>Eukaryota</taxon>
        <taxon>Fungi</taxon>
        <taxon>Dikarya</taxon>
        <taxon>Basidiomycota</taxon>
        <taxon>Agaricomycotina</taxon>
        <taxon>Agaricomycetes</taxon>
        <taxon>Cantharellales</taxon>
        <taxon>Botryobasidiaceae</taxon>
        <taxon>Botryobasidium</taxon>
    </lineage>
</organism>
<gene>
    <name evidence="3" type="ORF">BOTBODRAFT_50802</name>
</gene>
<evidence type="ECO:0000313" key="4">
    <source>
        <dbReference type="Proteomes" id="UP000027195"/>
    </source>
</evidence>
<reference evidence="4" key="1">
    <citation type="journal article" date="2014" name="Proc. Natl. Acad. Sci. U.S.A.">
        <title>Extensive sampling of basidiomycete genomes demonstrates inadequacy of the white-rot/brown-rot paradigm for wood decay fungi.</title>
        <authorList>
            <person name="Riley R."/>
            <person name="Salamov A.A."/>
            <person name="Brown D.W."/>
            <person name="Nagy L.G."/>
            <person name="Floudas D."/>
            <person name="Held B.W."/>
            <person name="Levasseur A."/>
            <person name="Lombard V."/>
            <person name="Morin E."/>
            <person name="Otillar R."/>
            <person name="Lindquist E.A."/>
            <person name="Sun H."/>
            <person name="LaButti K.M."/>
            <person name="Schmutz J."/>
            <person name="Jabbour D."/>
            <person name="Luo H."/>
            <person name="Baker S.E."/>
            <person name="Pisabarro A.G."/>
            <person name="Walton J.D."/>
            <person name="Blanchette R.A."/>
            <person name="Henrissat B."/>
            <person name="Martin F."/>
            <person name="Cullen D."/>
            <person name="Hibbett D.S."/>
            <person name="Grigoriev I.V."/>
        </authorList>
    </citation>
    <scope>NUCLEOTIDE SEQUENCE [LARGE SCALE GENOMIC DNA]</scope>
    <source>
        <strain evidence="4">FD-172 SS1</strain>
    </source>
</reference>
<dbReference type="InParanoid" id="A0A067MYP5"/>
<dbReference type="Pfam" id="PF08636">
    <property type="entry name" value="Pkr1"/>
    <property type="match status" value="1"/>
</dbReference>
<evidence type="ECO:0000313" key="3">
    <source>
        <dbReference type="EMBL" id="KDQ20739.1"/>
    </source>
</evidence>
<keyword evidence="2" id="KW-0812">Transmembrane</keyword>
<dbReference type="GO" id="GO:0070072">
    <property type="term" value="P:vacuolar proton-transporting V-type ATPase complex assembly"/>
    <property type="evidence" value="ECO:0007669"/>
    <property type="project" value="InterPro"/>
</dbReference>
<dbReference type="GO" id="GO:0005789">
    <property type="term" value="C:endoplasmic reticulum membrane"/>
    <property type="evidence" value="ECO:0007669"/>
    <property type="project" value="TreeGrafter"/>
</dbReference>
<accession>A0A067MYP5</accession>
<dbReference type="PANTHER" id="PTHR28251">
    <property type="entry name" value="V-TYPE ATPASE ASSEMBLY FACTOR PKR1"/>
    <property type="match status" value="1"/>
</dbReference>
<feature type="transmembrane region" description="Helical" evidence="2">
    <location>
        <begin position="38"/>
        <end position="59"/>
    </location>
</feature>
<evidence type="ECO:0000256" key="2">
    <source>
        <dbReference type="SAM" id="Phobius"/>
    </source>
</evidence>
<dbReference type="PANTHER" id="PTHR28251:SF1">
    <property type="entry name" value="V-TYPE ATPASE ASSEMBLY FACTOR PKR1"/>
    <property type="match status" value="1"/>
</dbReference>
<dbReference type="Proteomes" id="UP000027195">
    <property type="component" value="Unassembled WGS sequence"/>
</dbReference>
<feature type="compositionally biased region" description="Low complexity" evidence="1">
    <location>
        <begin position="89"/>
        <end position="100"/>
    </location>
</feature>
<evidence type="ECO:0008006" key="5">
    <source>
        <dbReference type="Google" id="ProtNLM"/>
    </source>
</evidence>
<protein>
    <recommendedName>
        <fullName evidence="5">Pkr1-domain-containing protein</fullName>
    </recommendedName>
</protein>
<proteinExistence type="predicted"/>
<keyword evidence="4" id="KW-1185">Reference proteome</keyword>